<evidence type="ECO:0000256" key="1">
    <source>
        <dbReference type="SAM" id="MobiDB-lite"/>
    </source>
</evidence>
<keyword evidence="3" id="KW-1185">Reference proteome</keyword>
<evidence type="ECO:0000313" key="3">
    <source>
        <dbReference type="Proteomes" id="UP000031668"/>
    </source>
</evidence>
<feature type="region of interest" description="Disordered" evidence="1">
    <location>
        <begin position="59"/>
        <end position="82"/>
    </location>
</feature>
<dbReference type="Proteomes" id="UP000031668">
    <property type="component" value="Unassembled WGS sequence"/>
</dbReference>
<evidence type="ECO:0000313" key="2">
    <source>
        <dbReference type="EMBL" id="KII66240.1"/>
    </source>
</evidence>
<gene>
    <name evidence="2" type="ORF">RF11_02438</name>
</gene>
<reference evidence="2 3" key="1">
    <citation type="journal article" date="2014" name="Genome Biol. Evol.">
        <title>The genome of the myxosporean Thelohanellus kitauei shows adaptations to nutrient acquisition within its fish host.</title>
        <authorList>
            <person name="Yang Y."/>
            <person name="Xiong J."/>
            <person name="Zhou Z."/>
            <person name="Huo F."/>
            <person name="Miao W."/>
            <person name="Ran C."/>
            <person name="Liu Y."/>
            <person name="Zhang J."/>
            <person name="Feng J."/>
            <person name="Wang M."/>
            <person name="Wang M."/>
            <person name="Wang L."/>
            <person name="Yao B."/>
        </authorList>
    </citation>
    <scope>NUCLEOTIDE SEQUENCE [LARGE SCALE GENOMIC DNA]</scope>
    <source>
        <strain evidence="2">Wuqing</strain>
    </source>
</reference>
<comment type="caution">
    <text evidence="2">The sequence shown here is derived from an EMBL/GenBank/DDBJ whole genome shotgun (WGS) entry which is preliminary data.</text>
</comment>
<accession>A0A0C2MPG2</accession>
<protein>
    <submittedName>
        <fullName evidence="2">Uncharacterized protein</fullName>
    </submittedName>
</protein>
<dbReference type="AlphaFoldDB" id="A0A0C2MPG2"/>
<dbReference type="EMBL" id="JWZT01003589">
    <property type="protein sequence ID" value="KII66240.1"/>
    <property type="molecule type" value="Genomic_DNA"/>
</dbReference>
<organism evidence="2 3">
    <name type="scientific">Thelohanellus kitauei</name>
    <name type="common">Myxosporean</name>
    <dbReference type="NCBI Taxonomy" id="669202"/>
    <lineage>
        <taxon>Eukaryota</taxon>
        <taxon>Metazoa</taxon>
        <taxon>Cnidaria</taxon>
        <taxon>Myxozoa</taxon>
        <taxon>Myxosporea</taxon>
        <taxon>Bivalvulida</taxon>
        <taxon>Platysporina</taxon>
        <taxon>Myxobolidae</taxon>
        <taxon>Thelohanellus</taxon>
    </lineage>
</organism>
<dbReference type="OrthoDB" id="19639at2759"/>
<proteinExistence type="predicted"/>
<feature type="compositionally biased region" description="Basic and acidic residues" evidence="1">
    <location>
        <begin position="61"/>
        <end position="82"/>
    </location>
</feature>
<name>A0A0C2MPG2_THEKT</name>
<sequence length="200" mass="23140">METLRYQHGRRVFVITIDGLSLFAKCLNEYRKSLLSKQSRIHVEDTVSTNVQTDINLDISTMKDTRKPSEDREHEKARDPSPDAFLREDDVLEFTRKVQNQLQQVSQIDNIVQLKEVAFNISHQNKALLDAILKFYPEPLNEESPDVFFCVGPVLTTNGFSPPHLRFTEFMHFQGMEELNGTTSRKIEEILSAKHQNYGK</sequence>